<comment type="caution">
    <text evidence="2">The sequence shown here is derived from an EMBL/GenBank/DDBJ whole genome shotgun (WGS) entry which is preliminary data.</text>
</comment>
<feature type="compositionally biased region" description="Basic and acidic residues" evidence="1">
    <location>
        <begin position="404"/>
        <end position="420"/>
    </location>
</feature>
<accession>A0A9N9GND7</accession>
<evidence type="ECO:0000256" key="1">
    <source>
        <dbReference type="SAM" id="MobiDB-lite"/>
    </source>
</evidence>
<name>A0A9N9GND7_9GLOM</name>
<reference evidence="2" key="1">
    <citation type="submission" date="2021-06" db="EMBL/GenBank/DDBJ databases">
        <authorList>
            <person name="Kallberg Y."/>
            <person name="Tangrot J."/>
            <person name="Rosling A."/>
        </authorList>
    </citation>
    <scope>NUCLEOTIDE SEQUENCE</scope>
    <source>
        <strain evidence="2">IA702</strain>
    </source>
</reference>
<gene>
    <name evidence="2" type="ORF">POCULU_LOCUS8102</name>
</gene>
<dbReference type="Proteomes" id="UP000789572">
    <property type="component" value="Unassembled WGS sequence"/>
</dbReference>
<evidence type="ECO:0000313" key="2">
    <source>
        <dbReference type="EMBL" id="CAG8614248.1"/>
    </source>
</evidence>
<dbReference type="AlphaFoldDB" id="A0A9N9GND7"/>
<dbReference type="EMBL" id="CAJVPJ010002149">
    <property type="protein sequence ID" value="CAG8614248.1"/>
    <property type="molecule type" value="Genomic_DNA"/>
</dbReference>
<evidence type="ECO:0000313" key="3">
    <source>
        <dbReference type="Proteomes" id="UP000789572"/>
    </source>
</evidence>
<organism evidence="2 3">
    <name type="scientific">Paraglomus occultum</name>
    <dbReference type="NCBI Taxonomy" id="144539"/>
    <lineage>
        <taxon>Eukaryota</taxon>
        <taxon>Fungi</taxon>
        <taxon>Fungi incertae sedis</taxon>
        <taxon>Mucoromycota</taxon>
        <taxon>Glomeromycotina</taxon>
        <taxon>Glomeromycetes</taxon>
        <taxon>Paraglomerales</taxon>
        <taxon>Paraglomeraceae</taxon>
        <taxon>Paraglomus</taxon>
    </lineage>
</organism>
<feature type="region of interest" description="Disordered" evidence="1">
    <location>
        <begin position="197"/>
        <end position="218"/>
    </location>
</feature>
<protein>
    <submittedName>
        <fullName evidence="2">1474_t:CDS:1</fullName>
    </submittedName>
</protein>
<keyword evidence="3" id="KW-1185">Reference proteome</keyword>
<sequence length="435" mass="49332">MAQNVVWIRLEDKTRAKKFPIVDGNTNHDLDDLAAELCKKGRLQTLKIDPDDLEFFGDYDKIVVNAKLVNAPTQITLVHNTGAWKNLLIKTNERYPTTQDEVIYFVDQATKKKVIDDDFTFFDVVKKTKLNSEDEIVLDLAVKIEGKKAYGDWTAKEVLHDLLKDRYKKLGDLSGLDIALTELTLVAIEENELGIQVSQAEEDQPTSSASGNKRAHSDDEEKGFVALLQEIADVFQNNVNKNEATSRNFINPFLIKGIKKVQSEYPEMFLSVEEEFNGTRGYGKLDYAVWYLSYAILVTEAKMNAIEAGIIQNLAQLYTASENLKRKRESPILSMIYGIVTTGTAWIFIRWKDASGSADVKYSKTFNCSFHGKMEEEKTILDIIVRILRSQAKELKENMEAEIGNRGKRVRVDSDTKFAEEKDDDAEKEGNNISK</sequence>
<dbReference type="OrthoDB" id="2367745at2759"/>
<proteinExistence type="predicted"/>
<feature type="region of interest" description="Disordered" evidence="1">
    <location>
        <begin position="404"/>
        <end position="435"/>
    </location>
</feature>